<accession>G3X0T2</accession>
<dbReference type="Proteomes" id="UP000007648">
    <property type="component" value="Unassembled WGS sequence"/>
</dbReference>
<dbReference type="InterPro" id="IPR007180">
    <property type="entry name" value="DUF382"/>
</dbReference>
<dbReference type="PANTHER" id="PTHR12785:SF6">
    <property type="entry name" value="SPLICING FACTOR 3B SUBUNIT 2"/>
    <property type="match status" value="1"/>
</dbReference>
<evidence type="ECO:0000313" key="4">
    <source>
        <dbReference type="Proteomes" id="UP000007648"/>
    </source>
</evidence>
<name>G3X0T2_SARHA</name>
<feature type="compositionally biased region" description="Acidic residues" evidence="1">
    <location>
        <begin position="628"/>
        <end position="655"/>
    </location>
</feature>
<evidence type="ECO:0000256" key="1">
    <source>
        <dbReference type="SAM" id="MobiDB-lite"/>
    </source>
</evidence>
<dbReference type="AlphaFoldDB" id="G3X0T2"/>
<feature type="compositionally biased region" description="Basic and acidic residues" evidence="1">
    <location>
        <begin position="188"/>
        <end position="217"/>
    </location>
</feature>
<feature type="domain" description="PSP proline-rich" evidence="2">
    <location>
        <begin position="516"/>
        <end position="574"/>
    </location>
</feature>
<dbReference type="PANTHER" id="PTHR12785">
    <property type="entry name" value="SPLICING FACTOR 3B"/>
    <property type="match status" value="1"/>
</dbReference>
<feature type="region of interest" description="Disordered" evidence="1">
    <location>
        <begin position="786"/>
        <end position="817"/>
    </location>
</feature>
<dbReference type="GO" id="GO:0005689">
    <property type="term" value="C:U12-type spliceosomal complex"/>
    <property type="evidence" value="ECO:0007669"/>
    <property type="project" value="TreeGrafter"/>
</dbReference>
<proteinExistence type="predicted"/>
<evidence type="ECO:0000259" key="2">
    <source>
        <dbReference type="SMART" id="SM00581"/>
    </source>
</evidence>
<feature type="compositionally biased region" description="Basic residues" evidence="1">
    <location>
        <begin position="239"/>
        <end position="255"/>
    </location>
</feature>
<evidence type="ECO:0000313" key="3">
    <source>
        <dbReference type="Ensembl" id="ENSSHAP00000021287.2"/>
    </source>
</evidence>
<dbReference type="STRING" id="9305.ENSSHAP00000021287"/>
<dbReference type="GeneTree" id="ENSGT00390000006734"/>
<sequence>GFIGARGWQCFLLSPSPPIQGSREELVEGMQTSGGQTRIVLNQPVLKELLPGIPRLLPLSASFPPLQTTPTEVGAPRRGGDLVTLSEEGRLKLAQQGLAVLMQQEERARMVREKQAAVLPEQQQQEMAKMGSPVPRPLLATRVAVPVGPPSPGVPVGAPGPRPRSPPPSPGGENRETDYPSVGPKTPRALERSLQRKEIRQEERISVHDKSDTERDASSSPGASASEIAEDTASLSKKERNRKRRNRKKKKKKFQRSASNGAAAAAGSPGDCEKEALCPEGADSPAATMEIEYVTEEPEIHEPDFIFLKRIFEVFKLTNTVKKDKGSKKLGKPGNSAAPRKKGVEEKHEDSDDCSSDDEQKKPKLPKKRLRKRNRLTVEELKQLVARPDLVEMHDVTAQDPKLLLHLKATRNSVPVPRHWCFKRKYLKGKRGIEKPPFELPDFIKRTGIQEMREALQEREEQQTMKRRMRERVRPRTGKIDVDYQKLHDAFFKWQTKPKLTLHGDLYYEGKEWETRLKKKPGDLSDELRMSLAMPVGPNAHEAPPPWLIAMQRYGPPPSYPKLRIPGLSAPIPEGCSFGYHAGGWGKPPVDEAGKPLYGDVFGTGAAQFQTETEEEEEIDRKLWGELEPADEESSEEEGKEQEEEGEGEEDDPDEAGSIAPADSGLATPGCFSSVPAGMETPELLELRKKKKTAEAVDGGETPQLFAVLPERRTASLAGALMGSTHFYDLSTSASRKGPAAELQGVEVALGPEELELDPAAMTQKYEEHVREQQAQVQKEDFSDMVAAHAAKQKQKKRKAQLQDSRGGSKKYKEFKF</sequence>
<reference evidence="3 4" key="1">
    <citation type="journal article" date="2011" name="Proc. Natl. Acad. Sci. U.S.A.">
        <title>Genetic diversity and population structure of the endangered marsupial Sarcophilus harrisii (Tasmanian devil).</title>
        <authorList>
            <person name="Miller W."/>
            <person name="Hayes V.M."/>
            <person name="Ratan A."/>
            <person name="Petersen D.C."/>
            <person name="Wittekindt N.E."/>
            <person name="Miller J."/>
            <person name="Walenz B."/>
            <person name="Knight J."/>
            <person name="Qi J."/>
            <person name="Zhao F."/>
            <person name="Wang Q."/>
            <person name="Bedoya-Reina O.C."/>
            <person name="Katiyar N."/>
            <person name="Tomsho L.P."/>
            <person name="Kasson L.M."/>
            <person name="Hardie R.A."/>
            <person name="Woodbridge P."/>
            <person name="Tindall E.A."/>
            <person name="Bertelsen M.F."/>
            <person name="Dixon D."/>
            <person name="Pyecroft S."/>
            <person name="Helgen K.M."/>
            <person name="Lesk A.M."/>
            <person name="Pringle T.H."/>
            <person name="Patterson N."/>
            <person name="Zhang Y."/>
            <person name="Kreiss A."/>
            <person name="Woods G.M."/>
            <person name="Jones M.E."/>
            <person name="Schuster S.C."/>
        </authorList>
    </citation>
    <scope>NUCLEOTIDE SEQUENCE [LARGE SCALE GENOMIC DNA]</scope>
</reference>
<dbReference type="Pfam" id="PF04046">
    <property type="entry name" value="PSP"/>
    <property type="match status" value="1"/>
</dbReference>
<feature type="region of interest" description="Disordered" evidence="1">
    <location>
        <begin position="323"/>
        <end position="371"/>
    </location>
</feature>
<dbReference type="Pfam" id="PF04037">
    <property type="entry name" value="DUF382"/>
    <property type="match status" value="1"/>
</dbReference>
<dbReference type="Ensembl" id="ENSSHAT00000021459.2">
    <property type="protein sequence ID" value="ENSSHAP00000021287.2"/>
    <property type="gene ID" value="ENSSHAG00000018043.2"/>
</dbReference>
<keyword evidence="4" id="KW-1185">Reference proteome</keyword>
<dbReference type="InterPro" id="IPR052584">
    <property type="entry name" value="U2_snRNP_Complex_Component"/>
</dbReference>
<feature type="compositionally biased region" description="Low complexity" evidence="1">
    <location>
        <begin position="257"/>
        <end position="270"/>
    </location>
</feature>
<dbReference type="HOGENOM" id="CLU_014435_0_2_1"/>
<reference evidence="3" key="2">
    <citation type="submission" date="2025-08" db="UniProtKB">
        <authorList>
            <consortium name="Ensembl"/>
        </authorList>
    </citation>
    <scope>IDENTIFICATION</scope>
</reference>
<feature type="compositionally biased region" description="Pro residues" evidence="1">
    <location>
        <begin position="147"/>
        <end position="170"/>
    </location>
</feature>
<feature type="region of interest" description="Disordered" evidence="1">
    <location>
        <begin position="626"/>
        <end position="677"/>
    </location>
</feature>
<organism evidence="3 4">
    <name type="scientific">Sarcophilus harrisii</name>
    <name type="common">Tasmanian devil</name>
    <name type="synonym">Sarcophilus laniarius</name>
    <dbReference type="NCBI Taxonomy" id="9305"/>
    <lineage>
        <taxon>Eukaryota</taxon>
        <taxon>Metazoa</taxon>
        <taxon>Chordata</taxon>
        <taxon>Craniata</taxon>
        <taxon>Vertebrata</taxon>
        <taxon>Euteleostomi</taxon>
        <taxon>Mammalia</taxon>
        <taxon>Metatheria</taxon>
        <taxon>Dasyuromorphia</taxon>
        <taxon>Dasyuridae</taxon>
        <taxon>Sarcophilus</taxon>
    </lineage>
</organism>
<reference evidence="3" key="3">
    <citation type="submission" date="2025-09" db="UniProtKB">
        <authorList>
            <consortium name="Ensembl"/>
        </authorList>
    </citation>
    <scope>IDENTIFICATION</scope>
</reference>
<feature type="compositionally biased region" description="Basic residues" evidence="1">
    <location>
        <begin position="791"/>
        <end position="800"/>
    </location>
</feature>
<protein>
    <recommendedName>
        <fullName evidence="2">PSP proline-rich domain-containing protein</fullName>
    </recommendedName>
</protein>
<dbReference type="InterPro" id="IPR006568">
    <property type="entry name" value="PSP_pro-rich"/>
</dbReference>
<feature type="region of interest" description="Disordered" evidence="1">
    <location>
        <begin position="143"/>
        <end position="283"/>
    </location>
</feature>
<dbReference type="eggNOG" id="KOG2330">
    <property type="taxonomic scope" value="Eukaryota"/>
</dbReference>
<dbReference type="SMART" id="SM00581">
    <property type="entry name" value="PSP"/>
    <property type="match status" value="1"/>
</dbReference>